<dbReference type="Proteomes" id="UP000005039">
    <property type="component" value="Unassembled WGS sequence"/>
</dbReference>
<comment type="caution">
    <text evidence="1">The sequence shown here is derived from an EMBL/GenBank/DDBJ whole genome shotgun (WGS) entry which is preliminary data.</text>
</comment>
<keyword evidence="2" id="KW-1185">Reference proteome</keyword>
<dbReference type="RefSeq" id="WP_008754197.1">
    <property type="nucleotide sequence ID" value="NZ_AJGH01000078.1"/>
</dbReference>
<dbReference type="PATRIC" id="fig|1095750.3.peg.1662"/>
<gene>
    <name evidence="1" type="ORF">HMPREF9970_0258</name>
</gene>
<dbReference type="eggNOG" id="ENOG50339FB">
    <property type="taxonomic scope" value="Bacteria"/>
</dbReference>
<proteinExistence type="predicted"/>
<name>I0R799_9FIRM</name>
<organism evidence="1 2">
    <name type="scientific">Lachnoanaerobaculum saburreum F0468</name>
    <dbReference type="NCBI Taxonomy" id="1095750"/>
    <lineage>
        <taxon>Bacteria</taxon>
        <taxon>Bacillati</taxon>
        <taxon>Bacillota</taxon>
        <taxon>Clostridia</taxon>
        <taxon>Lachnospirales</taxon>
        <taxon>Lachnospiraceae</taxon>
        <taxon>Lachnoanaerobaculum</taxon>
    </lineage>
</organism>
<evidence type="ECO:0000313" key="1">
    <source>
        <dbReference type="EMBL" id="EIC95557.1"/>
    </source>
</evidence>
<protein>
    <submittedName>
        <fullName evidence="1">Uncharacterized protein</fullName>
    </submittedName>
</protein>
<dbReference type="EMBL" id="AJGH01000078">
    <property type="protein sequence ID" value="EIC95557.1"/>
    <property type="molecule type" value="Genomic_DNA"/>
</dbReference>
<reference evidence="1 2" key="1">
    <citation type="submission" date="2012-03" db="EMBL/GenBank/DDBJ databases">
        <authorList>
            <person name="Durkin A.S."/>
            <person name="McCorrison J."/>
            <person name="Torralba M."/>
            <person name="Gillis M."/>
            <person name="Methe B."/>
            <person name="Sutton G."/>
            <person name="Nelson K.E."/>
        </authorList>
    </citation>
    <scope>NUCLEOTIDE SEQUENCE [LARGE SCALE GENOMIC DNA]</scope>
    <source>
        <strain evidence="1 2">F0468</strain>
    </source>
</reference>
<accession>I0R799</accession>
<sequence>MEYFDEELISAMHIKRREEYGSIEEGLYIQNSLTLFHKVLLFEDKLSVMLPNEFVVMLPELIRTKYISEKKPDIIYTSLDGSVNFSLNLLVTSPGKRDMSYAMSMLKTMIKNMNPAYIFFEDKTIEGVSGNSISLIQFKSYGVDEAAYNILYLLSIDKYIIQGAFNCKYNDMDEWKRAAFEMIKTINLYV</sequence>
<evidence type="ECO:0000313" key="2">
    <source>
        <dbReference type="Proteomes" id="UP000005039"/>
    </source>
</evidence>
<dbReference type="AlphaFoldDB" id="I0R799"/>